<dbReference type="InterPro" id="IPR044019">
    <property type="entry name" value="Cyanophycin_syn_N"/>
</dbReference>
<dbReference type="InterPro" id="IPR003135">
    <property type="entry name" value="ATP-grasp_carboxylate-amine"/>
</dbReference>
<dbReference type="OrthoDB" id="9803907at2"/>
<dbReference type="PANTHER" id="PTHR21621:SF0">
    <property type="entry name" value="BETA-CITRYLGLUTAMATE SYNTHASE B-RELATED"/>
    <property type="match status" value="1"/>
</dbReference>
<dbReference type="AlphaFoldDB" id="A0A3P4AZ49"/>
<dbReference type="InterPro" id="IPR036565">
    <property type="entry name" value="Mur-like_cat_sf"/>
</dbReference>
<gene>
    <name evidence="6" type="primary">cphA_1</name>
    <name evidence="6" type="ORF">PIGHUM_01374</name>
</gene>
<dbReference type="Gene3D" id="3.40.1190.10">
    <property type="entry name" value="Mur-like, catalytic domain"/>
    <property type="match status" value="1"/>
</dbReference>
<keyword evidence="6" id="KW-0436">Ligase</keyword>
<keyword evidence="7" id="KW-1185">Reference proteome</keyword>
<dbReference type="SUPFAM" id="SSF56059">
    <property type="entry name" value="Glutathione synthetase ATP-binding domain-like"/>
    <property type="match status" value="1"/>
</dbReference>
<accession>A0A3P4AZ49</accession>
<dbReference type="RefSeq" id="WP_124078658.1">
    <property type="nucleotide sequence ID" value="NZ_UWPJ01000012.1"/>
</dbReference>
<dbReference type="GO" id="GO:0005737">
    <property type="term" value="C:cytoplasm"/>
    <property type="evidence" value="ECO:0007669"/>
    <property type="project" value="TreeGrafter"/>
</dbReference>
<keyword evidence="2" id="KW-0658">Purine biosynthesis</keyword>
<dbReference type="NCBIfam" id="TIGR02068">
    <property type="entry name" value="cya_phycin_syn"/>
    <property type="match status" value="1"/>
</dbReference>
<dbReference type="EMBL" id="UWPJ01000012">
    <property type="protein sequence ID" value="VCU69313.1"/>
    <property type="molecule type" value="Genomic_DNA"/>
</dbReference>
<organism evidence="6 7">
    <name type="scientific">Pigmentiphaga humi</name>
    <dbReference type="NCBI Taxonomy" id="2478468"/>
    <lineage>
        <taxon>Bacteria</taxon>
        <taxon>Pseudomonadati</taxon>
        <taxon>Pseudomonadota</taxon>
        <taxon>Betaproteobacteria</taxon>
        <taxon>Burkholderiales</taxon>
        <taxon>Alcaligenaceae</taxon>
        <taxon>Pigmentiphaga</taxon>
    </lineage>
</organism>
<feature type="domain" description="ATP-grasp" evidence="5">
    <location>
        <begin position="224"/>
        <end position="473"/>
    </location>
</feature>
<evidence type="ECO:0000313" key="6">
    <source>
        <dbReference type="EMBL" id="VCU69313.1"/>
    </source>
</evidence>
<keyword evidence="1 4" id="KW-0547">Nucleotide-binding</keyword>
<reference evidence="6 7" key="1">
    <citation type="submission" date="2018-10" db="EMBL/GenBank/DDBJ databases">
        <authorList>
            <person name="Criscuolo A."/>
        </authorList>
    </citation>
    <scope>NUCLEOTIDE SEQUENCE [LARGE SCALE GENOMIC DNA]</scope>
    <source>
        <strain evidence="6">DnA1</strain>
    </source>
</reference>
<proteinExistence type="predicted"/>
<dbReference type="PANTHER" id="PTHR21621">
    <property type="entry name" value="RIBOSOMAL PROTEIN S6 MODIFICATION PROTEIN"/>
    <property type="match status" value="1"/>
</dbReference>
<dbReference type="Gene3D" id="3.30.1490.20">
    <property type="entry name" value="ATP-grasp fold, A domain"/>
    <property type="match status" value="1"/>
</dbReference>
<dbReference type="Gene3D" id="3.30.470.20">
    <property type="entry name" value="ATP-grasp fold, B domain"/>
    <property type="match status" value="1"/>
</dbReference>
<dbReference type="GO" id="GO:0018169">
    <property type="term" value="F:ribosomal S6-glutamic acid ligase activity"/>
    <property type="evidence" value="ECO:0007669"/>
    <property type="project" value="TreeGrafter"/>
</dbReference>
<dbReference type="Proteomes" id="UP000277294">
    <property type="component" value="Unassembled WGS sequence"/>
</dbReference>
<evidence type="ECO:0000256" key="2">
    <source>
        <dbReference type="ARBA" id="ARBA00022755"/>
    </source>
</evidence>
<evidence type="ECO:0000259" key="5">
    <source>
        <dbReference type="PROSITE" id="PS50975"/>
    </source>
</evidence>
<dbReference type="SUPFAM" id="SSF53623">
    <property type="entry name" value="MurD-like peptide ligases, catalytic domain"/>
    <property type="match status" value="1"/>
</dbReference>
<dbReference type="PROSITE" id="PS50975">
    <property type="entry name" value="ATP_GRASP"/>
    <property type="match status" value="1"/>
</dbReference>
<keyword evidence="3 4" id="KW-0067">ATP-binding</keyword>
<evidence type="ECO:0000256" key="1">
    <source>
        <dbReference type="ARBA" id="ARBA00022741"/>
    </source>
</evidence>
<dbReference type="InterPro" id="IPR013815">
    <property type="entry name" value="ATP_grasp_subdomain_1"/>
</dbReference>
<dbReference type="GO" id="GO:0071160">
    <property type="term" value="F:cyanophycin synthetase activity (L-aspartate-adding)"/>
    <property type="evidence" value="ECO:0007669"/>
    <property type="project" value="UniProtKB-EC"/>
</dbReference>
<dbReference type="GO" id="GO:0005524">
    <property type="term" value="F:ATP binding"/>
    <property type="evidence" value="ECO:0007669"/>
    <property type="project" value="UniProtKB-UniRule"/>
</dbReference>
<evidence type="ECO:0000256" key="4">
    <source>
        <dbReference type="PROSITE-ProRule" id="PRU00409"/>
    </source>
</evidence>
<dbReference type="GO" id="GO:0046872">
    <property type="term" value="F:metal ion binding"/>
    <property type="evidence" value="ECO:0007669"/>
    <property type="project" value="InterPro"/>
</dbReference>
<dbReference type="NCBIfam" id="NF010623">
    <property type="entry name" value="PRK14016.1"/>
    <property type="match status" value="1"/>
</dbReference>
<dbReference type="GO" id="GO:0006164">
    <property type="term" value="P:purine nucleotide biosynthetic process"/>
    <property type="evidence" value="ECO:0007669"/>
    <property type="project" value="UniProtKB-KW"/>
</dbReference>
<dbReference type="GO" id="GO:0009432">
    <property type="term" value="P:SOS response"/>
    <property type="evidence" value="ECO:0007669"/>
    <property type="project" value="TreeGrafter"/>
</dbReference>
<dbReference type="InterPro" id="IPR011761">
    <property type="entry name" value="ATP-grasp"/>
</dbReference>
<dbReference type="InterPro" id="IPR011810">
    <property type="entry name" value="Cya_phycin_syn"/>
</dbReference>
<name>A0A3P4AZ49_9BURK</name>
<protein>
    <submittedName>
        <fullName evidence="6">Cyanophycin synthetase</fullName>
        <ecNumber evidence="6">6.3.2.29</ecNumber>
    </submittedName>
</protein>
<dbReference type="Pfam" id="PF18921">
    <property type="entry name" value="Cyanophycin_syn"/>
    <property type="match status" value="1"/>
</dbReference>
<evidence type="ECO:0000313" key="7">
    <source>
        <dbReference type="Proteomes" id="UP000277294"/>
    </source>
</evidence>
<dbReference type="Pfam" id="PF02222">
    <property type="entry name" value="ATP-grasp"/>
    <property type="match status" value="1"/>
</dbReference>
<sequence length="754" mass="80363">MNRKRIDILNVLSLRGPSMWTYPPVLEAWVDIGELEDFPSNLIPGFYERLSSWLPTLIEHRCSYDERGGFLRRVQEGTWPGHILEHVTLELQNLAGLPGGFGKARETSTRGVYRVVVSAYQEEVTRAALATARDLVMAAIEDRPFDVPGALDALRDLVNEYWLGPSTASIVQAAEDRRIPYIRLNQGNLVQFGYGAAQHRIWTAETDRTSAVAEGIACDKDLTKSLLQACGVPVPEGRMVQNKNDAWEAAQDIGLPVVIKPCDGNHGRGVFLDLNTREAIETAFGVASGEGSGVIVERYVPGNEHRLLVVGDRLVAAARGKTASVTGDGKSTILELIAAQLNSDPRRGNTEEHPLNLVALDSAARIELERQGCHGDAVPPEGEEVLIQRNGNVAFDCTDEVHPSIAAHVRLAARIVGLDIAGIDLVAEDISRPLEEQGGAIVEVNAGPGLLMHLKPADGQPRPVGRAIVDHLFPNGGEGRIPLVGVSGSHGTTLVTQLVGQFLRLSGLRMAAASSEGLFFDRRRVQADGASWEAARRALRNPMIEAAVIENGARAILTEGLAYDRCQVGVITSLDPAQTHPDLSILEPQQIYNVLRTQVDVVLPTGYAVLNGDDGQVADMARLCDGEAIFYALDRGNARVAEHLAQGRRAVYAAGGAIVLAQGEAVTELTPLSAIPCLAGHGDLGLVLAGVAAGWALDLPLDCLRAGVESYSPPLRAYARPPGGGTGGLAEPDPLCPGSGGGLAYAPGSAQHHE</sequence>
<dbReference type="EC" id="6.3.2.29" evidence="6"/>
<evidence type="ECO:0000256" key="3">
    <source>
        <dbReference type="ARBA" id="ARBA00022840"/>
    </source>
</evidence>